<dbReference type="InterPro" id="IPR000594">
    <property type="entry name" value="ThiF_NAD_FAD-bd"/>
</dbReference>
<dbReference type="InterPro" id="IPR035985">
    <property type="entry name" value="Ubiquitin-activating_enz"/>
</dbReference>
<evidence type="ECO:0000256" key="1">
    <source>
        <dbReference type="SAM" id="MobiDB-lite"/>
    </source>
</evidence>
<gene>
    <name evidence="3" type="ORF">GCM10009539_73570</name>
</gene>
<evidence type="ECO:0000313" key="3">
    <source>
        <dbReference type="EMBL" id="GAA0275097.1"/>
    </source>
</evidence>
<evidence type="ECO:0000313" key="4">
    <source>
        <dbReference type="Proteomes" id="UP001500967"/>
    </source>
</evidence>
<dbReference type="PANTHER" id="PTHR10953:SF102">
    <property type="entry name" value="ADENYLYLTRANSFERASE AND SULFURTRANSFERASE MOCS3"/>
    <property type="match status" value="1"/>
</dbReference>
<name>A0ABN0V4W8_9ACTN</name>
<protein>
    <submittedName>
        <fullName evidence="3">ThiF family adenylyltransferase</fullName>
    </submittedName>
</protein>
<dbReference type="InterPro" id="IPR045886">
    <property type="entry name" value="ThiF/MoeB/HesA"/>
</dbReference>
<accession>A0ABN0V4W8</accession>
<dbReference type="Pfam" id="PF00899">
    <property type="entry name" value="ThiF"/>
    <property type="match status" value="1"/>
</dbReference>
<sequence>MQRPRIKPELSANRISDGRIRLGGHIYGVAAEVDDPTGAVWTLLESMDGNRNVEQIVSRVRAAHPTESEESVRAGLGTFVGSGYVEDLGAPDPPELTALDKDRYSRSRAYFRWLDTTSRVRSWEPQVALSRARITLIGLGGTGGTAAMALAASGVARLNCVDPDVVELSNLNRQVLYGEADIGRPKVEAAADRLAQLNSAVDVVTFPERVTGTADVERLVADCDVLVLSADRPTALRRWTNRACLATGTPWVDAGYHGPMVQVGRYVPGVGACWECIRTVDTDHYREIDVNLRDAEPRNEAVADAVAAPTAGISGYLAAHHAIALITGVPSLPAGRIDALNLLAPEATFVRDDPRRPDCPACGTPDGARNGAGG</sequence>
<dbReference type="EMBL" id="BAAAGX010000033">
    <property type="protein sequence ID" value="GAA0275097.1"/>
    <property type="molecule type" value="Genomic_DNA"/>
</dbReference>
<reference evidence="3 4" key="1">
    <citation type="journal article" date="2019" name="Int. J. Syst. Evol. Microbiol.">
        <title>The Global Catalogue of Microorganisms (GCM) 10K type strain sequencing project: providing services to taxonomists for standard genome sequencing and annotation.</title>
        <authorList>
            <consortium name="The Broad Institute Genomics Platform"/>
            <consortium name="The Broad Institute Genome Sequencing Center for Infectious Disease"/>
            <person name="Wu L."/>
            <person name="Ma J."/>
        </authorList>
    </citation>
    <scope>NUCLEOTIDE SEQUENCE [LARGE SCALE GENOMIC DNA]</scope>
    <source>
        <strain evidence="3 4">JCM 10425</strain>
    </source>
</reference>
<dbReference type="RefSeq" id="WP_344653555.1">
    <property type="nucleotide sequence ID" value="NZ_BAAAGX010000033.1"/>
</dbReference>
<dbReference type="GO" id="GO:0016779">
    <property type="term" value="F:nucleotidyltransferase activity"/>
    <property type="evidence" value="ECO:0007669"/>
    <property type="project" value="UniProtKB-KW"/>
</dbReference>
<keyword evidence="3" id="KW-0808">Transferase</keyword>
<proteinExistence type="predicted"/>
<comment type="caution">
    <text evidence="3">The sequence shown here is derived from an EMBL/GenBank/DDBJ whole genome shotgun (WGS) entry which is preliminary data.</text>
</comment>
<dbReference type="Proteomes" id="UP001500967">
    <property type="component" value="Unassembled WGS sequence"/>
</dbReference>
<keyword evidence="4" id="KW-1185">Reference proteome</keyword>
<dbReference type="Gene3D" id="3.40.50.720">
    <property type="entry name" value="NAD(P)-binding Rossmann-like Domain"/>
    <property type="match status" value="1"/>
</dbReference>
<dbReference type="PANTHER" id="PTHR10953">
    <property type="entry name" value="UBIQUITIN-ACTIVATING ENZYME E1"/>
    <property type="match status" value="1"/>
</dbReference>
<dbReference type="SUPFAM" id="SSF69572">
    <property type="entry name" value="Activating enzymes of the ubiquitin-like proteins"/>
    <property type="match status" value="1"/>
</dbReference>
<feature type="domain" description="THIF-type NAD/FAD binding fold" evidence="2">
    <location>
        <begin position="125"/>
        <end position="361"/>
    </location>
</feature>
<evidence type="ECO:0000259" key="2">
    <source>
        <dbReference type="Pfam" id="PF00899"/>
    </source>
</evidence>
<keyword evidence="3" id="KW-0548">Nucleotidyltransferase</keyword>
<feature type="region of interest" description="Disordered" evidence="1">
    <location>
        <begin position="354"/>
        <end position="374"/>
    </location>
</feature>
<organism evidence="3 4">
    <name type="scientific">Cryptosporangium japonicum</name>
    <dbReference type="NCBI Taxonomy" id="80872"/>
    <lineage>
        <taxon>Bacteria</taxon>
        <taxon>Bacillati</taxon>
        <taxon>Actinomycetota</taxon>
        <taxon>Actinomycetes</taxon>
        <taxon>Cryptosporangiales</taxon>
        <taxon>Cryptosporangiaceae</taxon>
        <taxon>Cryptosporangium</taxon>
    </lineage>
</organism>